<sequence>MENVVTGWNTWLLNSMCLVASFLWSRLQGLLCCRRRRRAANSPAIKDIVFSVVEVVPPSQQCTLSLCQIKSLKQKATQVTLFNRTVYLPQVLTCLHDGVTTRLTFI</sequence>
<feature type="transmembrane region" description="Helical" evidence="1">
    <location>
        <begin position="12"/>
        <end position="33"/>
    </location>
</feature>
<dbReference type="Proteomes" id="UP000314294">
    <property type="component" value="Unassembled WGS sequence"/>
</dbReference>
<keyword evidence="1" id="KW-1133">Transmembrane helix</keyword>
<keyword evidence="1" id="KW-0472">Membrane</keyword>
<accession>A0A4Z2ENX1</accession>
<gene>
    <name evidence="2" type="ORF">EYF80_059355</name>
</gene>
<dbReference type="EMBL" id="SRLO01004428">
    <property type="protein sequence ID" value="TNN30493.1"/>
    <property type="molecule type" value="Genomic_DNA"/>
</dbReference>
<dbReference type="AlphaFoldDB" id="A0A4Z2ENX1"/>
<evidence type="ECO:0000313" key="2">
    <source>
        <dbReference type="EMBL" id="TNN30493.1"/>
    </source>
</evidence>
<protein>
    <submittedName>
        <fullName evidence="2">Uncharacterized protein</fullName>
    </submittedName>
</protein>
<comment type="caution">
    <text evidence="2">The sequence shown here is derived from an EMBL/GenBank/DDBJ whole genome shotgun (WGS) entry which is preliminary data.</text>
</comment>
<evidence type="ECO:0000313" key="3">
    <source>
        <dbReference type="Proteomes" id="UP000314294"/>
    </source>
</evidence>
<evidence type="ECO:0000256" key="1">
    <source>
        <dbReference type="SAM" id="Phobius"/>
    </source>
</evidence>
<reference evidence="2 3" key="1">
    <citation type="submission" date="2019-03" db="EMBL/GenBank/DDBJ databases">
        <title>First draft genome of Liparis tanakae, snailfish: a comprehensive survey of snailfish specific genes.</title>
        <authorList>
            <person name="Kim W."/>
            <person name="Song I."/>
            <person name="Jeong J.-H."/>
            <person name="Kim D."/>
            <person name="Kim S."/>
            <person name="Ryu S."/>
            <person name="Song J.Y."/>
            <person name="Lee S.K."/>
        </authorList>
    </citation>
    <scope>NUCLEOTIDE SEQUENCE [LARGE SCALE GENOMIC DNA]</scope>
    <source>
        <tissue evidence="2">Muscle</tissue>
    </source>
</reference>
<organism evidence="2 3">
    <name type="scientific">Liparis tanakae</name>
    <name type="common">Tanaka's snailfish</name>
    <dbReference type="NCBI Taxonomy" id="230148"/>
    <lineage>
        <taxon>Eukaryota</taxon>
        <taxon>Metazoa</taxon>
        <taxon>Chordata</taxon>
        <taxon>Craniata</taxon>
        <taxon>Vertebrata</taxon>
        <taxon>Euteleostomi</taxon>
        <taxon>Actinopterygii</taxon>
        <taxon>Neopterygii</taxon>
        <taxon>Teleostei</taxon>
        <taxon>Neoteleostei</taxon>
        <taxon>Acanthomorphata</taxon>
        <taxon>Eupercaria</taxon>
        <taxon>Perciformes</taxon>
        <taxon>Cottioidei</taxon>
        <taxon>Cottales</taxon>
        <taxon>Liparidae</taxon>
        <taxon>Liparis</taxon>
    </lineage>
</organism>
<name>A0A4Z2ENX1_9TELE</name>
<proteinExistence type="predicted"/>
<keyword evidence="1" id="KW-0812">Transmembrane</keyword>
<keyword evidence="3" id="KW-1185">Reference proteome</keyword>